<accession>A0A8D8XVA7</accession>
<dbReference type="EMBL" id="HBUF01347449">
    <property type="protein sequence ID" value="CAG6710788.1"/>
    <property type="molecule type" value="Transcribed_RNA"/>
</dbReference>
<proteinExistence type="predicted"/>
<dbReference type="AlphaFoldDB" id="A0A8D8XVA7"/>
<name>A0A8D8XVA7_9HEMI</name>
<protein>
    <submittedName>
        <fullName evidence="1">Uncharacterized protein</fullName>
    </submittedName>
</protein>
<reference evidence="1" key="1">
    <citation type="submission" date="2021-05" db="EMBL/GenBank/DDBJ databases">
        <authorList>
            <person name="Alioto T."/>
            <person name="Alioto T."/>
            <person name="Gomez Garrido J."/>
        </authorList>
    </citation>
    <scope>NUCLEOTIDE SEQUENCE</scope>
</reference>
<sequence length="114" mass="13900">MWCWRRMKKIKWTERVSNERVLEMVNEERQIWKEIQERRHRWIGHIYRHNTFVVDTIEGRREGAQGRGRPRMSYIKQIMEYAGIAGWNKYTYIDLNLLFHGRHVAEDDPAGGKQ</sequence>
<organism evidence="1">
    <name type="scientific">Cacopsylla melanoneura</name>
    <dbReference type="NCBI Taxonomy" id="428564"/>
    <lineage>
        <taxon>Eukaryota</taxon>
        <taxon>Metazoa</taxon>
        <taxon>Ecdysozoa</taxon>
        <taxon>Arthropoda</taxon>
        <taxon>Hexapoda</taxon>
        <taxon>Insecta</taxon>
        <taxon>Pterygota</taxon>
        <taxon>Neoptera</taxon>
        <taxon>Paraneoptera</taxon>
        <taxon>Hemiptera</taxon>
        <taxon>Sternorrhyncha</taxon>
        <taxon>Psylloidea</taxon>
        <taxon>Psyllidae</taxon>
        <taxon>Psyllinae</taxon>
        <taxon>Cacopsylla</taxon>
    </lineage>
</organism>
<evidence type="ECO:0000313" key="1">
    <source>
        <dbReference type="EMBL" id="CAG6710788.1"/>
    </source>
</evidence>